<feature type="region of interest" description="Disordered" evidence="1">
    <location>
        <begin position="1"/>
        <end position="27"/>
    </location>
</feature>
<gene>
    <name evidence="2" type="ORF">TKK_017383</name>
</gene>
<dbReference type="AlphaFoldDB" id="A0ABD2W4P3"/>
<sequence length="108" mass="12713">MTERKCRREQKKTLAHTKPSEARRTLREMSSKIAQARRLIILRTPRVSSSILYTQRPKKHSGSGDSLPLPLPRLHTLERDVQLGRTTAALQRPQIARLYRFYYYPRRA</sequence>
<evidence type="ECO:0000313" key="3">
    <source>
        <dbReference type="Proteomes" id="UP001627154"/>
    </source>
</evidence>
<evidence type="ECO:0000313" key="2">
    <source>
        <dbReference type="EMBL" id="KAL3387462.1"/>
    </source>
</evidence>
<keyword evidence="3" id="KW-1185">Reference proteome</keyword>
<organism evidence="2 3">
    <name type="scientific">Trichogramma kaykai</name>
    <dbReference type="NCBI Taxonomy" id="54128"/>
    <lineage>
        <taxon>Eukaryota</taxon>
        <taxon>Metazoa</taxon>
        <taxon>Ecdysozoa</taxon>
        <taxon>Arthropoda</taxon>
        <taxon>Hexapoda</taxon>
        <taxon>Insecta</taxon>
        <taxon>Pterygota</taxon>
        <taxon>Neoptera</taxon>
        <taxon>Endopterygota</taxon>
        <taxon>Hymenoptera</taxon>
        <taxon>Apocrita</taxon>
        <taxon>Proctotrupomorpha</taxon>
        <taxon>Chalcidoidea</taxon>
        <taxon>Trichogrammatidae</taxon>
        <taxon>Trichogramma</taxon>
    </lineage>
</organism>
<dbReference type="Proteomes" id="UP001627154">
    <property type="component" value="Unassembled WGS sequence"/>
</dbReference>
<reference evidence="2 3" key="1">
    <citation type="journal article" date="2024" name="bioRxiv">
        <title>A reference genome for Trichogramma kaykai: A tiny desert-dwelling parasitoid wasp with competing sex-ratio distorters.</title>
        <authorList>
            <person name="Culotta J."/>
            <person name="Lindsey A.R."/>
        </authorList>
    </citation>
    <scope>NUCLEOTIDE SEQUENCE [LARGE SCALE GENOMIC DNA]</scope>
    <source>
        <strain evidence="2 3">KSX58</strain>
    </source>
</reference>
<protein>
    <submittedName>
        <fullName evidence="2">Uncharacterized protein</fullName>
    </submittedName>
</protein>
<dbReference type="EMBL" id="JBJJXI010000137">
    <property type="protein sequence ID" value="KAL3387462.1"/>
    <property type="molecule type" value="Genomic_DNA"/>
</dbReference>
<comment type="caution">
    <text evidence="2">The sequence shown here is derived from an EMBL/GenBank/DDBJ whole genome shotgun (WGS) entry which is preliminary data.</text>
</comment>
<evidence type="ECO:0000256" key="1">
    <source>
        <dbReference type="SAM" id="MobiDB-lite"/>
    </source>
</evidence>
<accession>A0ABD2W4P3</accession>
<feature type="compositionally biased region" description="Basic and acidic residues" evidence="1">
    <location>
        <begin position="18"/>
        <end position="27"/>
    </location>
</feature>
<name>A0ABD2W4P3_9HYME</name>
<proteinExistence type="predicted"/>